<feature type="transmembrane region" description="Helical" evidence="9">
    <location>
        <begin position="69"/>
        <end position="93"/>
    </location>
</feature>
<dbReference type="PANTHER" id="PTHR24421">
    <property type="entry name" value="NITRATE/NITRITE SENSOR PROTEIN NARX-RELATED"/>
    <property type="match status" value="1"/>
</dbReference>
<evidence type="ECO:0000259" key="10">
    <source>
        <dbReference type="Pfam" id="PF07730"/>
    </source>
</evidence>
<evidence type="ECO:0000256" key="1">
    <source>
        <dbReference type="ARBA" id="ARBA00000085"/>
    </source>
</evidence>
<evidence type="ECO:0000313" key="11">
    <source>
        <dbReference type="EMBL" id="MEK6464211.1"/>
    </source>
</evidence>
<comment type="catalytic activity">
    <reaction evidence="1">
        <text>ATP + protein L-histidine = ADP + protein N-phospho-L-histidine.</text>
        <dbReference type="EC" id="2.7.13.3"/>
    </reaction>
</comment>
<evidence type="ECO:0000256" key="8">
    <source>
        <dbReference type="ARBA" id="ARBA00023012"/>
    </source>
</evidence>
<evidence type="ECO:0000256" key="3">
    <source>
        <dbReference type="ARBA" id="ARBA00022553"/>
    </source>
</evidence>
<keyword evidence="5" id="KW-0547">Nucleotide-binding</keyword>
<dbReference type="Gene3D" id="3.30.565.10">
    <property type="entry name" value="Histidine kinase-like ATPase, C-terminal domain"/>
    <property type="match status" value="1"/>
</dbReference>
<dbReference type="SUPFAM" id="SSF55874">
    <property type="entry name" value="ATPase domain of HSP90 chaperone/DNA topoisomerase II/histidine kinase"/>
    <property type="match status" value="1"/>
</dbReference>
<evidence type="ECO:0000256" key="2">
    <source>
        <dbReference type="ARBA" id="ARBA00012438"/>
    </source>
</evidence>
<keyword evidence="9" id="KW-0472">Membrane</keyword>
<dbReference type="EMBL" id="JBBPIX010000004">
    <property type="protein sequence ID" value="MEK6464211.1"/>
    <property type="molecule type" value="Genomic_DNA"/>
</dbReference>
<feature type="transmembrane region" description="Helical" evidence="9">
    <location>
        <begin position="128"/>
        <end position="147"/>
    </location>
</feature>
<keyword evidence="3" id="KW-0597">Phosphoprotein</keyword>
<dbReference type="InterPro" id="IPR036890">
    <property type="entry name" value="HATPase_C_sf"/>
</dbReference>
<gene>
    <name evidence="11" type="ORF">WG925_10750</name>
</gene>
<dbReference type="InterPro" id="IPR011712">
    <property type="entry name" value="Sig_transdc_His_kin_sub3_dim/P"/>
</dbReference>
<dbReference type="EC" id="2.7.13.3" evidence="2"/>
<dbReference type="Gene3D" id="1.20.5.1930">
    <property type="match status" value="1"/>
</dbReference>
<accession>A0ABU9ACR6</accession>
<dbReference type="GO" id="GO:0016301">
    <property type="term" value="F:kinase activity"/>
    <property type="evidence" value="ECO:0007669"/>
    <property type="project" value="UniProtKB-KW"/>
</dbReference>
<evidence type="ECO:0000256" key="7">
    <source>
        <dbReference type="ARBA" id="ARBA00022840"/>
    </source>
</evidence>
<keyword evidence="12" id="KW-1185">Reference proteome</keyword>
<organism evidence="11 12">
    <name type="scientific">Pseudonocardia alni subsp. carboxydivorans</name>
    <dbReference type="NCBI Taxonomy" id="415010"/>
    <lineage>
        <taxon>Bacteria</taxon>
        <taxon>Bacillati</taxon>
        <taxon>Actinomycetota</taxon>
        <taxon>Actinomycetes</taxon>
        <taxon>Pseudonocardiales</taxon>
        <taxon>Pseudonocardiaceae</taxon>
        <taxon>Pseudonocardia</taxon>
    </lineage>
</organism>
<keyword evidence="4" id="KW-0808">Transferase</keyword>
<feature type="transmembrane region" description="Helical" evidence="9">
    <location>
        <begin position="7"/>
        <end position="25"/>
    </location>
</feature>
<dbReference type="Proteomes" id="UP001367513">
    <property type="component" value="Unassembled WGS sequence"/>
</dbReference>
<dbReference type="PANTHER" id="PTHR24421:SF10">
    <property type="entry name" value="NITRATE_NITRITE SENSOR PROTEIN NARQ"/>
    <property type="match status" value="1"/>
</dbReference>
<protein>
    <recommendedName>
        <fullName evidence="2">histidine kinase</fullName>
        <ecNumber evidence="2">2.7.13.3</ecNumber>
    </recommendedName>
</protein>
<evidence type="ECO:0000313" key="12">
    <source>
        <dbReference type="Proteomes" id="UP001367513"/>
    </source>
</evidence>
<dbReference type="InterPro" id="IPR050482">
    <property type="entry name" value="Sensor_HK_TwoCompSys"/>
</dbReference>
<keyword evidence="7" id="KW-0067">ATP-binding</keyword>
<proteinExistence type="predicted"/>
<evidence type="ECO:0000256" key="9">
    <source>
        <dbReference type="SAM" id="Phobius"/>
    </source>
</evidence>
<keyword evidence="9" id="KW-0812">Transmembrane</keyword>
<feature type="transmembrane region" description="Helical" evidence="9">
    <location>
        <begin position="37"/>
        <end position="57"/>
    </location>
</feature>
<feature type="domain" description="Signal transduction histidine kinase subgroup 3 dimerisation and phosphoacceptor" evidence="10">
    <location>
        <begin position="175"/>
        <end position="245"/>
    </location>
</feature>
<evidence type="ECO:0000256" key="6">
    <source>
        <dbReference type="ARBA" id="ARBA00022777"/>
    </source>
</evidence>
<dbReference type="RefSeq" id="WP_251786139.1">
    <property type="nucleotide sequence ID" value="NZ_BAAAOD010000065.1"/>
</dbReference>
<comment type="caution">
    <text evidence="11">The sequence shown here is derived from an EMBL/GenBank/DDBJ whole genome shotgun (WGS) entry which is preliminary data.</text>
</comment>
<evidence type="ECO:0000256" key="5">
    <source>
        <dbReference type="ARBA" id="ARBA00022741"/>
    </source>
</evidence>
<keyword evidence="8" id="KW-0902">Two-component regulatory system</keyword>
<sequence length="393" mass="40924">MTTRRRSVGEILVVGLAVGADLYVHGGDSRLRGGGELPAWVVPVVEVVVLATLLLRWRYPYRVFALQWCWALAGLVLPGFAPFAGLLVALHAVACRAPARYSLAVLAASPVPLAVSNANAAGGVGSRFFAALCLAWAVVLAAVWAVGRLTHLAERRTRLVEQLRERDAADAVRAERLHLARELHDIVAHTVSAMVLQTAGARARLTAGPDDDPTRAEVVAALAAVEASGVTAMTEMHRMLGLLRAHSPGPDPAGDGVVAPRLADVPHLLETSRASGLDVEHVVDGTPGRADPSVELTAFRVVQEGLANAIKHGGAGALVRVHELWEPGRLRITVRSSPGIAGPDHGLPVGGHGLRGLAERAALVGGHIESGPGGDGFVLRAELPLDGSGAGAR</sequence>
<keyword evidence="6 11" id="KW-0418">Kinase</keyword>
<dbReference type="Pfam" id="PF07730">
    <property type="entry name" value="HisKA_3"/>
    <property type="match status" value="1"/>
</dbReference>
<evidence type="ECO:0000256" key="4">
    <source>
        <dbReference type="ARBA" id="ARBA00022679"/>
    </source>
</evidence>
<keyword evidence="9" id="KW-1133">Transmembrane helix</keyword>
<dbReference type="CDD" id="cd16917">
    <property type="entry name" value="HATPase_UhpB-NarQ-NarX-like"/>
    <property type="match status" value="1"/>
</dbReference>
<reference evidence="11 12" key="1">
    <citation type="submission" date="2024-03" db="EMBL/GenBank/DDBJ databases">
        <title>Draft genome sequence of Pseudonocardia carboxydivorans JCM 14827.</title>
        <authorList>
            <person name="Duangmal K."/>
        </authorList>
    </citation>
    <scope>NUCLEOTIDE SEQUENCE [LARGE SCALE GENOMIC DNA]</scope>
    <source>
        <strain evidence="11 12">JCM 14827</strain>
    </source>
</reference>
<name>A0ABU9ACR6_PSEA5</name>